<dbReference type="Pfam" id="PF08284">
    <property type="entry name" value="RVP_2"/>
    <property type="match status" value="1"/>
</dbReference>
<evidence type="ECO:0000313" key="2">
    <source>
        <dbReference type="Proteomes" id="UP000015106"/>
    </source>
</evidence>
<keyword evidence="2" id="KW-1185">Reference proteome</keyword>
<sequence length="112" mass="12695">MLLLLDSGSTHSFANKAFVDRLGLATEEMPPTEVRVANGDKLTCTRMVPGLKWWMQGHTFATPMRELEIGAYDGILGMDWLAQNSPMTCHWQDKWVKFQHDGEEVTLRGVFP</sequence>
<proteinExistence type="predicted"/>
<dbReference type="SUPFAM" id="SSF50630">
    <property type="entry name" value="Acid proteases"/>
    <property type="match status" value="1"/>
</dbReference>
<evidence type="ECO:0000313" key="1">
    <source>
        <dbReference type="EnsemblPlants" id="TuG1812G0400001174.01.T01.cds264799"/>
    </source>
</evidence>
<dbReference type="Proteomes" id="UP000015106">
    <property type="component" value="Chromosome 4"/>
</dbReference>
<reference evidence="2" key="1">
    <citation type="journal article" date="2013" name="Nature">
        <title>Draft genome of the wheat A-genome progenitor Triticum urartu.</title>
        <authorList>
            <person name="Ling H.Q."/>
            <person name="Zhao S."/>
            <person name="Liu D."/>
            <person name="Wang J."/>
            <person name="Sun H."/>
            <person name="Zhang C."/>
            <person name="Fan H."/>
            <person name="Li D."/>
            <person name="Dong L."/>
            <person name="Tao Y."/>
            <person name="Gao C."/>
            <person name="Wu H."/>
            <person name="Li Y."/>
            <person name="Cui Y."/>
            <person name="Guo X."/>
            <person name="Zheng S."/>
            <person name="Wang B."/>
            <person name="Yu K."/>
            <person name="Liang Q."/>
            <person name="Yang W."/>
            <person name="Lou X."/>
            <person name="Chen J."/>
            <person name="Feng M."/>
            <person name="Jian J."/>
            <person name="Zhang X."/>
            <person name="Luo G."/>
            <person name="Jiang Y."/>
            <person name="Liu J."/>
            <person name="Wang Z."/>
            <person name="Sha Y."/>
            <person name="Zhang B."/>
            <person name="Wu H."/>
            <person name="Tang D."/>
            <person name="Shen Q."/>
            <person name="Xue P."/>
            <person name="Zou S."/>
            <person name="Wang X."/>
            <person name="Liu X."/>
            <person name="Wang F."/>
            <person name="Yang Y."/>
            <person name="An X."/>
            <person name="Dong Z."/>
            <person name="Zhang K."/>
            <person name="Zhang X."/>
            <person name="Luo M.C."/>
            <person name="Dvorak J."/>
            <person name="Tong Y."/>
            <person name="Wang J."/>
            <person name="Yang H."/>
            <person name="Li Z."/>
            <person name="Wang D."/>
            <person name="Zhang A."/>
            <person name="Wang J."/>
        </authorList>
    </citation>
    <scope>NUCLEOTIDE SEQUENCE</scope>
    <source>
        <strain evidence="2">cv. G1812</strain>
    </source>
</reference>
<dbReference type="AlphaFoldDB" id="A0A8R7Q347"/>
<reference evidence="1" key="2">
    <citation type="submission" date="2018-03" db="EMBL/GenBank/DDBJ databases">
        <title>The Triticum urartu genome reveals the dynamic nature of wheat genome evolution.</title>
        <authorList>
            <person name="Ling H."/>
            <person name="Ma B."/>
            <person name="Shi X."/>
            <person name="Liu H."/>
            <person name="Dong L."/>
            <person name="Sun H."/>
            <person name="Cao Y."/>
            <person name="Gao Q."/>
            <person name="Zheng S."/>
            <person name="Li Y."/>
            <person name="Yu Y."/>
            <person name="Du H."/>
            <person name="Qi M."/>
            <person name="Li Y."/>
            <person name="Yu H."/>
            <person name="Cui Y."/>
            <person name="Wang N."/>
            <person name="Chen C."/>
            <person name="Wu H."/>
            <person name="Zhao Y."/>
            <person name="Zhang J."/>
            <person name="Li Y."/>
            <person name="Zhou W."/>
            <person name="Zhang B."/>
            <person name="Hu W."/>
            <person name="Eijk M."/>
            <person name="Tang J."/>
            <person name="Witsenboer H."/>
            <person name="Zhao S."/>
            <person name="Li Z."/>
            <person name="Zhang A."/>
            <person name="Wang D."/>
            <person name="Liang C."/>
        </authorList>
    </citation>
    <scope>NUCLEOTIDE SEQUENCE [LARGE SCALE GENOMIC DNA]</scope>
    <source>
        <strain evidence="1">cv. G1812</strain>
    </source>
</reference>
<dbReference type="CDD" id="cd00303">
    <property type="entry name" value="retropepsin_like"/>
    <property type="match status" value="1"/>
</dbReference>
<dbReference type="EnsemblPlants" id="TuG1812G0400001174.01.T01">
    <property type="protein sequence ID" value="TuG1812G0400001174.01.T01.cds264799"/>
    <property type="gene ID" value="TuG1812G0400001174.01"/>
</dbReference>
<dbReference type="InterPro" id="IPR021109">
    <property type="entry name" value="Peptidase_aspartic_dom_sf"/>
</dbReference>
<protein>
    <submittedName>
        <fullName evidence="1">Uncharacterized protein</fullName>
    </submittedName>
</protein>
<organism evidence="1 2">
    <name type="scientific">Triticum urartu</name>
    <name type="common">Red wild einkorn</name>
    <name type="synonym">Crithodium urartu</name>
    <dbReference type="NCBI Taxonomy" id="4572"/>
    <lineage>
        <taxon>Eukaryota</taxon>
        <taxon>Viridiplantae</taxon>
        <taxon>Streptophyta</taxon>
        <taxon>Embryophyta</taxon>
        <taxon>Tracheophyta</taxon>
        <taxon>Spermatophyta</taxon>
        <taxon>Magnoliopsida</taxon>
        <taxon>Liliopsida</taxon>
        <taxon>Poales</taxon>
        <taxon>Poaceae</taxon>
        <taxon>BOP clade</taxon>
        <taxon>Pooideae</taxon>
        <taxon>Triticodae</taxon>
        <taxon>Triticeae</taxon>
        <taxon>Triticinae</taxon>
        <taxon>Triticum</taxon>
    </lineage>
</organism>
<name>A0A8R7Q347_TRIUA</name>
<reference evidence="1" key="3">
    <citation type="submission" date="2022-06" db="UniProtKB">
        <authorList>
            <consortium name="EnsemblPlants"/>
        </authorList>
    </citation>
    <scope>IDENTIFICATION</scope>
</reference>
<accession>A0A8R7Q347</accession>
<dbReference type="Gramene" id="TuG1812G0400001174.01.T01">
    <property type="protein sequence ID" value="TuG1812G0400001174.01.T01.cds264799"/>
    <property type="gene ID" value="TuG1812G0400001174.01"/>
</dbReference>
<dbReference type="Gene3D" id="2.40.70.10">
    <property type="entry name" value="Acid Proteases"/>
    <property type="match status" value="1"/>
</dbReference>